<evidence type="ECO:0000313" key="2">
    <source>
        <dbReference type="Proteomes" id="UP000677668"/>
    </source>
</evidence>
<dbReference type="InterPro" id="IPR029063">
    <property type="entry name" value="SAM-dependent_MTases_sf"/>
</dbReference>
<sequence length="181" mass="20355">MKPLDRYLQRWRIAVVRPHLAPTDRILDIGAFDGALARQVTGFRQYVGIDPDADPRLATDRIQLVRGHFPDDLPPGDPFDAITLLAVLEHIPSHQLADFATACANALRPNGKLLMTVPHPFVDRILDAMIALRLLDGMETEAHHGFDVSQTPDIFRQAGFELIAHQRFQLGLNNFFAFRKS</sequence>
<dbReference type="SUPFAM" id="SSF53335">
    <property type="entry name" value="S-adenosyl-L-methionine-dependent methyltransferases"/>
    <property type="match status" value="1"/>
</dbReference>
<accession>A0ABX8B3Y2</accession>
<dbReference type="Pfam" id="PF13489">
    <property type="entry name" value="Methyltransf_23"/>
    <property type="match status" value="1"/>
</dbReference>
<name>A0ABX8B3Y2_9BACT</name>
<dbReference type="GO" id="GO:0008168">
    <property type="term" value="F:methyltransferase activity"/>
    <property type="evidence" value="ECO:0007669"/>
    <property type="project" value="UniProtKB-KW"/>
</dbReference>
<dbReference type="EMBL" id="CP072642">
    <property type="protein sequence ID" value="QUV94271.1"/>
    <property type="molecule type" value="Genomic_DNA"/>
</dbReference>
<dbReference type="PANTHER" id="PTHR43861">
    <property type="entry name" value="TRANS-ACONITATE 2-METHYLTRANSFERASE-RELATED"/>
    <property type="match status" value="1"/>
</dbReference>
<keyword evidence="1" id="KW-0808">Transferase</keyword>
<evidence type="ECO:0000313" key="1">
    <source>
        <dbReference type="EMBL" id="QUV94271.1"/>
    </source>
</evidence>
<dbReference type="Gene3D" id="3.40.50.150">
    <property type="entry name" value="Vaccinia Virus protein VP39"/>
    <property type="match status" value="1"/>
</dbReference>
<reference evidence="1 2" key="1">
    <citation type="submission" date="2021-03" db="EMBL/GenBank/DDBJ databases">
        <title>Genomic and phenotypic characterization of Chloracidobacterium isolates provides evidence for multiple species.</title>
        <authorList>
            <person name="Saini M.K."/>
            <person name="Costas A.M.G."/>
            <person name="Tank M."/>
            <person name="Bryant D.A."/>
        </authorList>
    </citation>
    <scope>NUCLEOTIDE SEQUENCE [LARGE SCALE GENOMIC DNA]</scope>
    <source>
        <strain evidence="1 2">N</strain>
    </source>
</reference>
<dbReference type="RefSeq" id="WP_211422574.1">
    <property type="nucleotide sequence ID" value="NZ_CP072642.1"/>
</dbReference>
<keyword evidence="2" id="KW-1185">Reference proteome</keyword>
<dbReference type="GO" id="GO:0032259">
    <property type="term" value="P:methylation"/>
    <property type="evidence" value="ECO:0007669"/>
    <property type="project" value="UniProtKB-KW"/>
</dbReference>
<dbReference type="Proteomes" id="UP000677668">
    <property type="component" value="Chromosome 1"/>
</dbReference>
<organism evidence="1 2">
    <name type="scientific">Chloracidobacterium sp. N</name>
    <dbReference type="NCBI Taxonomy" id="2821540"/>
    <lineage>
        <taxon>Bacteria</taxon>
        <taxon>Pseudomonadati</taxon>
        <taxon>Acidobacteriota</taxon>
        <taxon>Terriglobia</taxon>
        <taxon>Terriglobales</taxon>
        <taxon>Acidobacteriaceae</taxon>
        <taxon>Chloracidobacterium</taxon>
        <taxon>Chloracidobacterium aggregatum</taxon>
    </lineage>
</organism>
<proteinExistence type="predicted"/>
<protein>
    <submittedName>
        <fullName evidence="1">Methyltransferase domain-containing protein</fullName>
    </submittedName>
</protein>
<dbReference type="CDD" id="cd02440">
    <property type="entry name" value="AdoMet_MTases"/>
    <property type="match status" value="1"/>
</dbReference>
<keyword evidence="1" id="KW-0489">Methyltransferase</keyword>
<gene>
    <name evidence="1" type="ORF">J8C05_02135</name>
</gene>